<gene>
    <name evidence="1" type="ORF">TNCV_4828321</name>
</gene>
<dbReference type="AlphaFoldDB" id="A0A8X6VJ19"/>
<proteinExistence type="predicted"/>
<evidence type="ECO:0000313" key="1">
    <source>
        <dbReference type="EMBL" id="GFY14629.1"/>
    </source>
</evidence>
<dbReference type="Proteomes" id="UP000887159">
    <property type="component" value="Unassembled WGS sequence"/>
</dbReference>
<accession>A0A8X6VJ19</accession>
<name>A0A8X6VJ19_TRICX</name>
<evidence type="ECO:0000313" key="2">
    <source>
        <dbReference type="Proteomes" id="UP000887159"/>
    </source>
</evidence>
<organism evidence="1 2">
    <name type="scientific">Trichonephila clavipes</name>
    <name type="common">Golden silk orbweaver</name>
    <name type="synonym">Nephila clavipes</name>
    <dbReference type="NCBI Taxonomy" id="2585209"/>
    <lineage>
        <taxon>Eukaryota</taxon>
        <taxon>Metazoa</taxon>
        <taxon>Ecdysozoa</taxon>
        <taxon>Arthropoda</taxon>
        <taxon>Chelicerata</taxon>
        <taxon>Arachnida</taxon>
        <taxon>Araneae</taxon>
        <taxon>Araneomorphae</taxon>
        <taxon>Entelegynae</taxon>
        <taxon>Araneoidea</taxon>
        <taxon>Nephilidae</taxon>
        <taxon>Trichonephila</taxon>
    </lineage>
</organism>
<reference evidence="1" key="1">
    <citation type="submission" date="2020-08" db="EMBL/GenBank/DDBJ databases">
        <title>Multicomponent nature underlies the extraordinary mechanical properties of spider dragline silk.</title>
        <authorList>
            <person name="Kono N."/>
            <person name="Nakamura H."/>
            <person name="Mori M."/>
            <person name="Yoshida Y."/>
            <person name="Ohtoshi R."/>
            <person name="Malay A.D."/>
            <person name="Moran D.A.P."/>
            <person name="Tomita M."/>
            <person name="Numata K."/>
            <person name="Arakawa K."/>
        </authorList>
    </citation>
    <scope>NUCLEOTIDE SEQUENCE</scope>
</reference>
<dbReference type="EMBL" id="BMAU01021330">
    <property type="protein sequence ID" value="GFY14629.1"/>
    <property type="molecule type" value="Genomic_DNA"/>
</dbReference>
<keyword evidence="2" id="KW-1185">Reference proteome</keyword>
<protein>
    <submittedName>
        <fullName evidence="1">Uncharacterized protein</fullName>
    </submittedName>
</protein>
<sequence length="102" mass="11374">MGQKAKRAKNGDCGEAPLATESHTCTETAHASPVPQHSTLGMLERIGLLISSIPVFQGRLEEDIETWMVCDEKDWGFQMLNNDEIMTSVQEESDLVYDETDD</sequence>
<comment type="caution">
    <text evidence="1">The sequence shown here is derived from an EMBL/GenBank/DDBJ whole genome shotgun (WGS) entry which is preliminary data.</text>
</comment>